<reference evidence="3" key="1">
    <citation type="journal article" date="2014" name="Int. J. Syst. Evol. Microbiol.">
        <title>Complete genome sequence of Corynebacterium casei LMG S-19264T (=DSM 44701T), isolated from a smear-ripened cheese.</title>
        <authorList>
            <consortium name="US DOE Joint Genome Institute (JGI-PGF)"/>
            <person name="Walter F."/>
            <person name="Albersmeier A."/>
            <person name="Kalinowski J."/>
            <person name="Ruckert C."/>
        </authorList>
    </citation>
    <scope>NUCLEOTIDE SEQUENCE</scope>
    <source>
        <strain evidence="3">JCM 3086</strain>
    </source>
</reference>
<dbReference type="GO" id="GO:0004672">
    <property type="term" value="F:protein kinase activity"/>
    <property type="evidence" value="ECO:0007669"/>
    <property type="project" value="InterPro"/>
</dbReference>
<dbReference type="InterPro" id="IPR000719">
    <property type="entry name" value="Prot_kinase_dom"/>
</dbReference>
<accession>A0A917NIU2</accession>
<sequence>MLDLSAARSPGPAPTGLGTFCCRSPEQARGEPLTAADLWDIGMALFEVAGGAMPFDFADSRDESYDGVGRYPPPERTAPPIASRRRMPAPLAAVVDACLQGDAAARPTVAELRATLSAASV</sequence>
<reference evidence="3" key="2">
    <citation type="submission" date="2020-09" db="EMBL/GenBank/DDBJ databases">
        <authorList>
            <person name="Sun Q."/>
            <person name="Ohkuma M."/>
        </authorList>
    </citation>
    <scope>NUCLEOTIDE SEQUENCE</scope>
    <source>
        <strain evidence="3">JCM 3086</strain>
    </source>
</reference>
<evidence type="ECO:0000259" key="2">
    <source>
        <dbReference type="PROSITE" id="PS50011"/>
    </source>
</evidence>
<dbReference type="RefSeq" id="WP_189309685.1">
    <property type="nucleotide sequence ID" value="NZ_BMQA01000002.1"/>
</dbReference>
<evidence type="ECO:0000313" key="3">
    <source>
        <dbReference type="EMBL" id="GGJ00999.1"/>
    </source>
</evidence>
<organism evidence="3 4">
    <name type="scientific">Streptomyces brasiliensis</name>
    <dbReference type="NCBI Taxonomy" id="1954"/>
    <lineage>
        <taxon>Bacteria</taxon>
        <taxon>Bacillati</taxon>
        <taxon>Actinomycetota</taxon>
        <taxon>Actinomycetes</taxon>
        <taxon>Kitasatosporales</taxon>
        <taxon>Streptomycetaceae</taxon>
        <taxon>Streptomyces</taxon>
    </lineage>
</organism>
<protein>
    <recommendedName>
        <fullName evidence="2">Protein kinase domain-containing protein</fullName>
    </recommendedName>
</protein>
<dbReference type="Gene3D" id="1.10.510.10">
    <property type="entry name" value="Transferase(Phosphotransferase) domain 1"/>
    <property type="match status" value="1"/>
</dbReference>
<keyword evidence="4" id="KW-1185">Reference proteome</keyword>
<comment type="caution">
    <text evidence="3">The sequence shown here is derived from an EMBL/GenBank/DDBJ whole genome shotgun (WGS) entry which is preliminary data.</text>
</comment>
<evidence type="ECO:0000313" key="4">
    <source>
        <dbReference type="Proteomes" id="UP000657574"/>
    </source>
</evidence>
<dbReference type="AlphaFoldDB" id="A0A917NIU2"/>
<dbReference type="GO" id="GO:0005524">
    <property type="term" value="F:ATP binding"/>
    <property type="evidence" value="ECO:0007669"/>
    <property type="project" value="InterPro"/>
</dbReference>
<dbReference type="Proteomes" id="UP000657574">
    <property type="component" value="Unassembled WGS sequence"/>
</dbReference>
<dbReference type="PROSITE" id="PS50011">
    <property type="entry name" value="PROTEIN_KINASE_DOM"/>
    <property type="match status" value="1"/>
</dbReference>
<feature type="domain" description="Protein kinase" evidence="2">
    <location>
        <begin position="1"/>
        <end position="116"/>
    </location>
</feature>
<gene>
    <name evidence="3" type="ORF">GCM10010121_009240</name>
</gene>
<dbReference type="EMBL" id="BMQA01000002">
    <property type="protein sequence ID" value="GGJ00999.1"/>
    <property type="molecule type" value="Genomic_DNA"/>
</dbReference>
<name>A0A917NIU2_9ACTN</name>
<proteinExistence type="predicted"/>
<dbReference type="InterPro" id="IPR011009">
    <property type="entry name" value="Kinase-like_dom_sf"/>
</dbReference>
<dbReference type="SUPFAM" id="SSF56112">
    <property type="entry name" value="Protein kinase-like (PK-like)"/>
    <property type="match status" value="1"/>
</dbReference>
<evidence type="ECO:0000256" key="1">
    <source>
        <dbReference type="SAM" id="MobiDB-lite"/>
    </source>
</evidence>
<feature type="region of interest" description="Disordered" evidence="1">
    <location>
        <begin position="63"/>
        <end position="85"/>
    </location>
</feature>